<dbReference type="InterPro" id="IPR028098">
    <property type="entry name" value="Glyco_trans_4-like_N"/>
</dbReference>
<dbReference type="AlphaFoldDB" id="A0A8J3V2Y1"/>
<keyword evidence="1" id="KW-0328">Glycosyltransferase</keyword>
<evidence type="ECO:0000259" key="4">
    <source>
        <dbReference type="Pfam" id="PF13439"/>
    </source>
</evidence>
<reference evidence="5" key="1">
    <citation type="submission" date="2021-01" db="EMBL/GenBank/DDBJ databases">
        <title>Whole genome shotgun sequence of Planotetraspora thailandica NBRC 104271.</title>
        <authorList>
            <person name="Komaki H."/>
            <person name="Tamura T."/>
        </authorList>
    </citation>
    <scope>NUCLEOTIDE SEQUENCE</scope>
    <source>
        <strain evidence="5">NBRC 104271</strain>
    </source>
</reference>
<dbReference type="SUPFAM" id="SSF53756">
    <property type="entry name" value="UDP-Glycosyltransferase/glycogen phosphorylase"/>
    <property type="match status" value="1"/>
</dbReference>
<name>A0A8J3V2Y1_9ACTN</name>
<proteinExistence type="predicted"/>
<dbReference type="Pfam" id="PF13439">
    <property type="entry name" value="Glyco_transf_4"/>
    <property type="match status" value="1"/>
</dbReference>
<accession>A0A8J3V2Y1</accession>
<sequence>MQASAERNGGGGPQSGPLHVAMIAPPWYDVPPRGYGGIEAMTACLVRGLTRRGHRVTLIGAGGGADLRTYEEPPSERIGEPFPEVVHAAKAGRFLEGLDPDVIHDHSLAGPLGAEGRAAPTVVTCHGEVRGELGEFYRSLGTTVSLVAISRAQRTDAPDLNWVGRVHNAVDTNSFPFRARKDDWVLWMGRLNPDKGAHLAIEVARAAGRRILLAGKRTEPAELAYFDDHVAPLLGPNAEYLGEASAELKHELLSRARCLVFPLQWDEPFGMIMIEAMACGTPVVALGRGSVPEIVTDGVTGFVRTSVDELPAAVEDAGRLDPVAIRACAVRDFDLTVMAEGYERIYRNVVGRAGLRPRFLAHPEQAPPLLR</sequence>
<comment type="caution">
    <text evidence="5">The sequence shown here is derived from an EMBL/GenBank/DDBJ whole genome shotgun (WGS) entry which is preliminary data.</text>
</comment>
<evidence type="ECO:0000313" key="6">
    <source>
        <dbReference type="Proteomes" id="UP000605992"/>
    </source>
</evidence>
<feature type="domain" description="Glycosyltransferase subfamily 4-like N-terminal" evidence="4">
    <location>
        <begin position="35"/>
        <end position="172"/>
    </location>
</feature>
<evidence type="ECO:0000313" key="5">
    <source>
        <dbReference type="EMBL" id="GII55781.1"/>
    </source>
</evidence>
<dbReference type="Proteomes" id="UP000605992">
    <property type="component" value="Unassembled WGS sequence"/>
</dbReference>
<dbReference type="EMBL" id="BOOR01000029">
    <property type="protein sequence ID" value="GII55781.1"/>
    <property type="molecule type" value="Genomic_DNA"/>
</dbReference>
<keyword evidence="2 5" id="KW-0808">Transferase</keyword>
<dbReference type="InterPro" id="IPR001296">
    <property type="entry name" value="Glyco_trans_1"/>
</dbReference>
<evidence type="ECO:0000256" key="1">
    <source>
        <dbReference type="ARBA" id="ARBA00022676"/>
    </source>
</evidence>
<dbReference type="Gene3D" id="3.40.50.2000">
    <property type="entry name" value="Glycogen Phosphorylase B"/>
    <property type="match status" value="2"/>
</dbReference>
<protein>
    <submittedName>
        <fullName evidence="5">Glycosyl transferase</fullName>
    </submittedName>
</protein>
<evidence type="ECO:0000259" key="3">
    <source>
        <dbReference type="Pfam" id="PF00534"/>
    </source>
</evidence>
<organism evidence="5 6">
    <name type="scientific">Planotetraspora thailandica</name>
    <dbReference type="NCBI Taxonomy" id="487172"/>
    <lineage>
        <taxon>Bacteria</taxon>
        <taxon>Bacillati</taxon>
        <taxon>Actinomycetota</taxon>
        <taxon>Actinomycetes</taxon>
        <taxon>Streptosporangiales</taxon>
        <taxon>Streptosporangiaceae</taxon>
        <taxon>Planotetraspora</taxon>
    </lineage>
</organism>
<gene>
    <name evidence="5" type="ORF">Pth03_41700</name>
</gene>
<dbReference type="CDD" id="cd03802">
    <property type="entry name" value="GT4_AviGT4-like"/>
    <property type="match status" value="1"/>
</dbReference>
<dbReference type="PANTHER" id="PTHR12526">
    <property type="entry name" value="GLYCOSYLTRANSFERASE"/>
    <property type="match status" value="1"/>
</dbReference>
<dbReference type="Pfam" id="PF00534">
    <property type="entry name" value="Glycos_transf_1"/>
    <property type="match status" value="1"/>
</dbReference>
<keyword evidence="6" id="KW-1185">Reference proteome</keyword>
<dbReference type="GO" id="GO:0016757">
    <property type="term" value="F:glycosyltransferase activity"/>
    <property type="evidence" value="ECO:0007669"/>
    <property type="project" value="UniProtKB-KW"/>
</dbReference>
<dbReference type="PANTHER" id="PTHR12526:SF595">
    <property type="entry name" value="BLL5217 PROTEIN"/>
    <property type="match status" value="1"/>
</dbReference>
<feature type="domain" description="Glycosyl transferase family 1" evidence="3">
    <location>
        <begin position="180"/>
        <end position="305"/>
    </location>
</feature>
<evidence type="ECO:0000256" key="2">
    <source>
        <dbReference type="ARBA" id="ARBA00022679"/>
    </source>
</evidence>